<evidence type="ECO:0000256" key="1">
    <source>
        <dbReference type="SAM" id="SignalP"/>
    </source>
</evidence>
<accession>A0ABW5AV55</accession>
<dbReference type="GO" id="GO:0016787">
    <property type="term" value="F:hydrolase activity"/>
    <property type="evidence" value="ECO:0007669"/>
    <property type="project" value="UniProtKB-KW"/>
</dbReference>
<evidence type="ECO:0000313" key="3">
    <source>
        <dbReference type="EMBL" id="MFD2185822.1"/>
    </source>
</evidence>
<dbReference type="PANTHER" id="PTHR43283">
    <property type="entry name" value="BETA-LACTAMASE-RELATED"/>
    <property type="match status" value="1"/>
</dbReference>
<dbReference type="InterPro" id="IPR001466">
    <property type="entry name" value="Beta-lactam-related"/>
</dbReference>
<name>A0ABW5AV55_9FLAO</name>
<dbReference type="EC" id="3.-.-.-" evidence="3"/>
<dbReference type="EMBL" id="JBHUHY010000002">
    <property type="protein sequence ID" value="MFD2185822.1"/>
    <property type="molecule type" value="Genomic_DNA"/>
</dbReference>
<protein>
    <submittedName>
        <fullName evidence="3">Serine hydrolase domain-containing protein</fullName>
        <ecNumber evidence="3">3.-.-.-</ecNumber>
    </submittedName>
</protein>
<comment type="caution">
    <text evidence="3">The sequence shown here is derived from an EMBL/GenBank/DDBJ whole genome shotgun (WGS) entry which is preliminary data.</text>
</comment>
<evidence type="ECO:0000259" key="2">
    <source>
        <dbReference type="Pfam" id="PF00144"/>
    </source>
</evidence>
<dbReference type="PANTHER" id="PTHR43283:SF7">
    <property type="entry name" value="BETA-LACTAMASE-RELATED DOMAIN-CONTAINING PROTEIN"/>
    <property type="match status" value="1"/>
</dbReference>
<feature type="chain" id="PRO_5046794078" evidence="1">
    <location>
        <begin position="21"/>
        <end position="571"/>
    </location>
</feature>
<dbReference type="Pfam" id="PF00144">
    <property type="entry name" value="Beta-lactamase"/>
    <property type="match status" value="1"/>
</dbReference>
<sequence length="571" mass="64857">MTKLCRAFTILISSVLVCCAQQGINTYEGNWEGTLPAKSAFSFTVALEILESNDVKYQLQILNDDFRFSKTMASRSTGHITFDIDENTTFKGIFTEDKNQIDGFITSGILMYHLSLKKNQDNVYRGTWNPIMIDTLQSKKIYLAVENVKGERFEAYPFFGDQRFTGTWCGDFSKENDTLLFRDYKTGLRFKGKLLDDKIALELWFAGKPFAKTLLERSTTEWDFRTSIPITRQKVTVPKQRNDGWDIAGPDSHRVNMKKLQQLIDAVEAKSLQNIHSILIAKEGKLAFEAYFEGYNASIPHDQRSASKSISSAMIGIAIDDKIIESTDQKLYSCIPATYQYTKDPLKSKIRIKDLLTMSSGLAVDGAASEGNYQETEHWLKTVLEAPMVNEPGTHANYGSANPFLLGVCLNERLSQPMELYMDQKLLSPLGITKYMIQTENTGTTPYFGGGMYLTPRDMLKFGQLYANKGTWKGKQIVSETWVEDSFKKHTRLEDAKNKNEYGYQWWHRTYKAGGREIQSIEARGAGGQFIFVLPEMKAVAVITSGNYRNRKLNEQPENIVEHYILPALLE</sequence>
<feature type="domain" description="Beta-lactamase-related" evidence="2">
    <location>
        <begin position="277"/>
        <end position="562"/>
    </location>
</feature>
<dbReference type="InterPro" id="IPR012338">
    <property type="entry name" value="Beta-lactam/transpept-like"/>
</dbReference>
<organism evidence="3 4">
    <name type="scientific">Aquimarina celericrescens</name>
    <dbReference type="NCBI Taxonomy" id="1964542"/>
    <lineage>
        <taxon>Bacteria</taxon>
        <taxon>Pseudomonadati</taxon>
        <taxon>Bacteroidota</taxon>
        <taxon>Flavobacteriia</taxon>
        <taxon>Flavobacteriales</taxon>
        <taxon>Flavobacteriaceae</taxon>
        <taxon>Aquimarina</taxon>
    </lineage>
</organism>
<gene>
    <name evidence="3" type="ORF">ACFSJT_03395</name>
</gene>
<keyword evidence="3" id="KW-0378">Hydrolase</keyword>
<dbReference type="Gene3D" id="3.40.710.10">
    <property type="entry name" value="DD-peptidase/beta-lactamase superfamily"/>
    <property type="match status" value="1"/>
</dbReference>
<reference evidence="4" key="1">
    <citation type="journal article" date="2019" name="Int. J. Syst. Evol. Microbiol.">
        <title>The Global Catalogue of Microorganisms (GCM) 10K type strain sequencing project: providing services to taxonomists for standard genome sequencing and annotation.</title>
        <authorList>
            <consortium name="The Broad Institute Genomics Platform"/>
            <consortium name="The Broad Institute Genome Sequencing Center for Infectious Disease"/>
            <person name="Wu L."/>
            <person name="Ma J."/>
        </authorList>
    </citation>
    <scope>NUCLEOTIDE SEQUENCE [LARGE SCALE GENOMIC DNA]</scope>
    <source>
        <strain evidence="4">DT92</strain>
    </source>
</reference>
<evidence type="ECO:0000313" key="4">
    <source>
        <dbReference type="Proteomes" id="UP001597344"/>
    </source>
</evidence>
<keyword evidence="4" id="KW-1185">Reference proteome</keyword>
<proteinExistence type="predicted"/>
<dbReference type="SUPFAM" id="SSF56601">
    <property type="entry name" value="beta-lactamase/transpeptidase-like"/>
    <property type="match status" value="1"/>
</dbReference>
<dbReference type="Proteomes" id="UP001597344">
    <property type="component" value="Unassembled WGS sequence"/>
</dbReference>
<dbReference type="InterPro" id="IPR050789">
    <property type="entry name" value="Diverse_Enzym_Activities"/>
</dbReference>
<keyword evidence="1" id="KW-0732">Signal</keyword>
<dbReference type="RefSeq" id="WP_378318790.1">
    <property type="nucleotide sequence ID" value="NZ_JBHUHY010000002.1"/>
</dbReference>
<feature type="signal peptide" evidence="1">
    <location>
        <begin position="1"/>
        <end position="20"/>
    </location>
</feature>